<feature type="region of interest" description="Disordered" evidence="1">
    <location>
        <begin position="31"/>
        <end position="66"/>
    </location>
</feature>
<proteinExistence type="predicted"/>
<name>A0A0S2LUW7_9MICC</name>
<organism evidence="2 3">
    <name type="scientific">Arthrobacter alpinus</name>
    <dbReference type="NCBI Taxonomy" id="656366"/>
    <lineage>
        <taxon>Bacteria</taxon>
        <taxon>Bacillati</taxon>
        <taxon>Actinomycetota</taxon>
        <taxon>Actinomycetes</taxon>
        <taxon>Micrococcales</taxon>
        <taxon>Micrococcaceae</taxon>
        <taxon>Arthrobacter</taxon>
    </lineage>
</organism>
<dbReference type="AlphaFoldDB" id="A0A0S2LUW7"/>
<sequence>MLMGSPDGAVDGLIVFNTGITDEDVILPANPRFIGPKSTEPNSSDLDGNDPTSSVPEGAVAGTPRPYMLRMTTESPIHTDDGEPTFALSRSQPLVEPGAAVRACANTVQIFRNDLTGT</sequence>
<evidence type="ECO:0000313" key="3">
    <source>
        <dbReference type="Proteomes" id="UP000059574"/>
    </source>
</evidence>
<reference evidence="2 3" key="2">
    <citation type="journal article" date="2016" name="J. Biotechnol.">
        <title>Complete genome sequence of Arthrobacter alpinus ERGS4:06, a yellow pigmented bacterium tolerant to cold and radiations isolated from Sikkim Himalaya.</title>
        <authorList>
            <person name="Kumar R."/>
            <person name="Singh D."/>
            <person name="Swarnkar M.K."/>
            <person name="Singh A.K."/>
            <person name="Kumar S."/>
        </authorList>
    </citation>
    <scope>NUCLEOTIDE SEQUENCE [LARGE SCALE GENOMIC DNA]</scope>
    <source>
        <strain evidence="2 3">ERGS4:06</strain>
    </source>
</reference>
<reference evidence="3" key="1">
    <citation type="submission" date="2015-11" db="EMBL/GenBank/DDBJ databases">
        <authorList>
            <person name="Kumar R."/>
            <person name="Singh D."/>
            <person name="Swarnkar M.K."/>
            <person name="Singh A.K."/>
            <person name="Kumar S."/>
        </authorList>
    </citation>
    <scope>NUCLEOTIDE SEQUENCE [LARGE SCALE GENOMIC DNA]</scope>
    <source>
        <strain evidence="3">ERGS4:06</strain>
    </source>
</reference>
<dbReference type="Proteomes" id="UP000059574">
    <property type="component" value="Chromosome"/>
</dbReference>
<dbReference type="EMBL" id="CP013200">
    <property type="protein sequence ID" value="ALO65174.1"/>
    <property type="molecule type" value="Genomic_DNA"/>
</dbReference>
<evidence type="ECO:0000256" key="1">
    <source>
        <dbReference type="SAM" id="MobiDB-lite"/>
    </source>
</evidence>
<protein>
    <submittedName>
        <fullName evidence="2">Uncharacterized protein</fullName>
    </submittedName>
</protein>
<accession>A0A0S2LUW7</accession>
<gene>
    <name evidence="2" type="ORF">AS189_00080</name>
</gene>
<feature type="compositionally biased region" description="Polar residues" evidence="1">
    <location>
        <begin position="39"/>
        <end position="55"/>
    </location>
</feature>
<evidence type="ECO:0000313" key="2">
    <source>
        <dbReference type="EMBL" id="ALO65174.1"/>
    </source>
</evidence>